<dbReference type="Gene3D" id="3.40.50.720">
    <property type="entry name" value="NAD(P)-binding Rossmann-like Domain"/>
    <property type="match status" value="2"/>
</dbReference>
<dbReference type="PANTHER" id="PTHR42938">
    <property type="entry name" value="FORMATE DEHYDROGENASE 1"/>
    <property type="match status" value="1"/>
</dbReference>
<comment type="similarity">
    <text evidence="5">Belongs to the D-isomer specific 2-hydroxyacid dehydrogenase family. PdxB subfamily.</text>
</comment>
<evidence type="ECO:0000256" key="4">
    <source>
        <dbReference type="ARBA" id="ARBA00023096"/>
    </source>
</evidence>
<dbReference type="InterPro" id="IPR020921">
    <property type="entry name" value="Erythronate-4-P_DHase"/>
</dbReference>
<keyword evidence="4 5" id="KW-0664">Pyridoxine biosynthesis</keyword>
<dbReference type="InterPro" id="IPR029753">
    <property type="entry name" value="D-isomer_DH_CS"/>
</dbReference>
<evidence type="ECO:0000259" key="7">
    <source>
        <dbReference type="Pfam" id="PF02826"/>
    </source>
</evidence>
<feature type="active site" evidence="5">
    <location>
        <position position="207"/>
    </location>
</feature>
<dbReference type="NCBIfam" id="NF001309">
    <property type="entry name" value="PRK00257.1"/>
    <property type="match status" value="1"/>
</dbReference>
<feature type="binding site" evidence="5">
    <location>
        <position position="231"/>
    </location>
    <ligand>
        <name>NAD(+)</name>
        <dbReference type="ChEBI" id="CHEBI:57540"/>
    </ligand>
</feature>
<protein>
    <recommendedName>
        <fullName evidence="5">Erythronate-4-phosphate dehydrogenase</fullName>
        <ecNumber evidence="5">1.1.1.290</ecNumber>
    </recommendedName>
</protein>
<dbReference type="CDD" id="cd12158">
    <property type="entry name" value="ErythrP_dh"/>
    <property type="match status" value="1"/>
</dbReference>
<reference evidence="10" key="1">
    <citation type="journal article" date="2019" name="Int. J. Syst. Evol. Microbiol.">
        <title>The Global Catalogue of Microorganisms (GCM) 10K type strain sequencing project: providing services to taxonomists for standard genome sequencing and annotation.</title>
        <authorList>
            <consortium name="The Broad Institute Genomics Platform"/>
            <consortium name="The Broad Institute Genome Sequencing Center for Infectious Disease"/>
            <person name="Wu L."/>
            <person name="Ma J."/>
        </authorList>
    </citation>
    <scope>NUCLEOTIDE SEQUENCE [LARGE SCALE GENOMIC DNA]</scope>
    <source>
        <strain evidence="10">CGMCC 1.12482</strain>
    </source>
</reference>
<feature type="binding site" evidence="5">
    <location>
        <position position="66"/>
    </location>
    <ligand>
        <name>substrate</name>
    </ligand>
</feature>
<feature type="domain" description="D-isomer specific 2-hydroxyacid dehydrogenase catalytic" evidence="6">
    <location>
        <begin position="33"/>
        <end position="276"/>
    </location>
</feature>
<gene>
    <name evidence="5 9" type="primary">pdxB</name>
    <name evidence="9" type="ORF">GCM10007418_06770</name>
</gene>
<feature type="binding site" evidence="5">
    <location>
        <position position="256"/>
    </location>
    <ligand>
        <name>NAD(+)</name>
        <dbReference type="ChEBI" id="CHEBI:57540"/>
    </ligand>
</feature>
<dbReference type="EC" id="1.1.1.290" evidence="5"/>
<evidence type="ECO:0000313" key="10">
    <source>
        <dbReference type="Proteomes" id="UP000638188"/>
    </source>
</evidence>
<dbReference type="Proteomes" id="UP000638188">
    <property type="component" value="Unassembled WGS sequence"/>
</dbReference>
<evidence type="ECO:0000313" key="9">
    <source>
        <dbReference type="EMBL" id="GGC89696.1"/>
    </source>
</evidence>
<evidence type="ECO:0000256" key="2">
    <source>
        <dbReference type="ARBA" id="ARBA00023002"/>
    </source>
</evidence>
<dbReference type="SUPFAM" id="SSF52283">
    <property type="entry name" value="Formate/glycerate dehydrogenase catalytic domain-like"/>
    <property type="match status" value="1"/>
</dbReference>
<dbReference type="InterPro" id="IPR006140">
    <property type="entry name" value="D-isomer_DH_NAD-bd"/>
</dbReference>
<dbReference type="RefSeq" id="WP_150277240.1">
    <property type="nucleotide sequence ID" value="NZ_BMFF01000001.1"/>
</dbReference>
<dbReference type="Gene3D" id="3.30.1370.170">
    <property type="match status" value="1"/>
</dbReference>
<feature type="active site" description="Proton donor" evidence="5">
    <location>
        <position position="253"/>
    </location>
</feature>
<feature type="binding site" evidence="5">
    <location>
        <position position="257"/>
    </location>
    <ligand>
        <name>substrate</name>
    </ligand>
</feature>
<keyword evidence="3 5" id="KW-0520">NAD</keyword>
<dbReference type="InterPro" id="IPR024531">
    <property type="entry name" value="Erythronate-4-P_DHase_dimer"/>
</dbReference>
<feature type="domain" description="D-isomer specific 2-hydroxyacid dehydrogenase NAD-binding" evidence="7">
    <location>
        <begin position="109"/>
        <end position="255"/>
    </location>
</feature>
<comment type="pathway">
    <text evidence="5">Cofactor biosynthesis; pyridoxine 5'-phosphate biosynthesis; pyridoxine 5'-phosphate from D-erythrose 4-phosphate: step 2/5.</text>
</comment>
<comment type="caution">
    <text evidence="9">The sequence shown here is derived from an EMBL/GenBank/DDBJ whole genome shotgun (WGS) entry which is preliminary data.</text>
</comment>
<evidence type="ECO:0000256" key="1">
    <source>
        <dbReference type="ARBA" id="ARBA00022490"/>
    </source>
</evidence>
<feature type="binding site" evidence="5">
    <location>
        <position position="45"/>
    </location>
    <ligand>
        <name>substrate</name>
    </ligand>
</feature>
<accession>A0ABQ1P674</accession>
<dbReference type="InterPro" id="IPR036291">
    <property type="entry name" value="NAD(P)-bd_dom_sf"/>
</dbReference>
<evidence type="ECO:0000256" key="3">
    <source>
        <dbReference type="ARBA" id="ARBA00023027"/>
    </source>
</evidence>
<dbReference type="InterPro" id="IPR006139">
    <property type="entry name" value="D-isomer_2_OHA_DH_cat_dom"/>
</dbReference>
<dbReference type="EMBL" id="BMFF01000001">
    <property type="protein sequence ID" value="GGC89696.1"/>
    <property type="molecule type" value="Genomic_DNA"/>
</dbReference>
<dbReference type="SUPFAM" id="SSF51735">
    <property type="entry name" value="NAD(P)-binding Rossmann-fold domains"/>
    <property type="match status" value="1"/>
</dbReference>
<evidence type="ECO:0000256" key="5">
    <source>
        <dbReference type="HAMAP-Rule" id="MF_01825"/>
    </source>
</evidence>
<keyword evidence="10" id="KW-1185">Reference proteome</keyword>
<comment type="catalytic activity">
    <reaction evidence="5">
        <text>4-phospho-D-erythronate + NAD(+) = (R)-3-hydroxy-2-oxo-4-phosphooxybutanoate + NADH + H(+)</text>
        <dbReference type="Rhea" id="RHEA:18829"/>
        <dbReference type="ChEBI" id="CHEBI:15378"/>
        <dbReference type="ChEBI" id="CHEBI:57540"/>
        <dbReference type="ChEBI" id="CHEBI:57945"/>
        <dbReference type="ChEBI" id="CHEBI:58538"/>
        <dbReference type="ChEBI" id="CHEBI:58766"/>
        <dbReference type="EC" id="1.1.1.290"/>
    </reaction>
</comment>
<comment type="subcellular location">
    <subcellularLocation>
        <location evidence="5">Cytoplasm</location>
    </subcellularLocation>
</comment>
<feature type="binding site" evidence="5">
    <location>
        <position position="146"/>
    </location>
    <ligand>
        <name>NAD(+)</name>
        <dbReference type="ChEBI" id="CHEBI:57540"/>
    </ligand>
</feature>
<feature type="active site" evidence="5">
    <location>
        <position position="236"/>
    </location>
</feature>
<dbReference type="Pfam" id="PF00389">
    <property type="entry name" value="2-Hacid_dh"/>
    <property type="match status" value="1"/>
</dbReference>
<dbReference type="InterPro" id="IPR038251">
    <property type="entry name" value="PdxB_dimer_sf"/>
</dbReference>
<feature type="domain" description="Erythronate-4-phosphate dehydrogenase dimerisation" evidence="8">
    <location>
        <begin position="304"/>
        <end position="357"/>
    </location>
</feature>
<comment type="function">
    <text evidence="5">Catalyzes the oxidation of erythronate-4-phosphate to 3-hydroxy-2-oxo-4-phosphonooxybutanoate.</text>
</comment>
<keyword evidence="2 5" id="KW-0560">Oxidoreductase</keyword>
<comment type="subunit">
    <text evidence="5">Homodimer.</text>
</comment>
<sequence>MRIVADENIPLLDGFFASFGDIIRMPGRAIDRAAVSDADVLLVRSVTRVSAELLAGTPVRFVGTCTIGTDHLDLAGLAAAGVRVASAPGCNARGVVEYVLSCLLTLAERTGESWWGKTVGVVGVGEVGNRLITTLEALGVRCLRCDPPRADAGERGLIDIDQLLAEADVISCHVPLTSEGAYPTSHLFDEQRLQALKKGAWFINSSRGPVIDNLALARVLSQRPDLQVALDVWEYEPEVSPALAALCALATPHIAGYSLDGKLRGTAQIYAALCDFAGEPVAVRLEALAPNAGEATWQVNPEVCADWLLARALRWVYDVRDDDARMRHMLRTAADESQRRAGFDQLRKMYPLRRETGLLAFAGSDVLPVNVQNVLLAAGFTLS</sequence>
<dbReference type="PANTHER" id="PTHR42938:SF9">
    <property type="entry name" value="FORMATE DEHYDROGENASE 1"/>
    <property type="match status" value="1"/>
</dbReference>
<dbReference type="PROSITE" id="PS00671">
    <property type="entry name" value="D_2_HYDROXYACID_DH_3"/>
    <property type="match status" value="1"/>
</dbReference>
<dbReference type="HAMAP" id="MF_01825">
    <property type="entry name" value="PdxB"/>
    <property type="match status" value="1"/>
</dbReference>
<organism evidence="9 10">
    <name type="scientific">Halopseudomonas salina</name>
    <dbReference type="NCBI Taxonomy" id="1323744"/>
    <lineage>
        <taxon>Bacteria</taxon>
        <taxon>Pseudomonadati</taxon>
        <taxon>Pseudomonadota</taxon>
        <taxon>Gammaproteobacteria</taxon>
        <taxon>Pseudomonadales</taxon>
        <taxon>Pseudomonadaceae</taxon>
        <taxon>Halopseudomonas</taxon>
    </lineage>
</organism>
<proteinExistence type="inferred from homology"/>
<name>A0ABQ1P674_9GAMM</name>
<comment type="caution">
    <text evidence="5">Lacks conserved residue(s) required for the propagation of feature annotation.</text>
</comment>
<evidence type="ECO:0000259" key="6">
    <source>
        <dbReference type="Pfam" id="PF00389"/>
    </source>
</evidence>
<dbReference type="Pfam" id="PF11890">
    <property type="entry name" value="DUF3410"/>
    <property type="match status" value="1"/>
</dbReference>
<keyword evidence="1 5" id="KW-0963">Cytoplasm</keyword>
<evidence type="ECO:0000259" key="8">
    <source>
        <dbReference type="Pfam" id="PF11890"/>
    </source>
</evidence>
<dbReference type="Pfam" id="PF02826">
    <property type="entry name" value="2-Hacid_dh_C"/>
    <property type="match status" value="1"/>
</dbReference>